<comment type="similarity">
    <text evidence="2 8">Belongs to the CarA family.</text>
</comment>
<keyword evidence="3 8" id="KW-0436">Ligase</keyword>
<dbReference type="GO" id="GO:0004359">
    <property type="term" value="F:glutaminase activity"/>
    <property type="evidence" value="ECO:0007669"/>
    <property type="project" value="RHEA"/>
</dbReference>
<dbReference type="InterPro" id="IPR006274">
    <property type="entry name" value="CarbamoylP_synth_ssu"/>
</dbReference>
<comment type="catalytic activity">
    <reaction evidence="8">
        <text>L-glutamine + H2O = L-glutamate + NH4(+)</text>
        <dbReference type="Rhea" id="RHEA:15889"/>
        <dbReference type="ChEBI" id="CHEBI:15377"/>
        <dbReference type="ChEBI" id="CHEBI:28938"/>
        <dbReference type="ChEBI" id="CHEBI:29985"/>
        <dbReference type="ChEBI" id="CHEBI:58359"/>
    </reaction>
</comment>
<dbReference type="GO" id="GO:0006541">
    <property type="term" value="P:glutamine metabolic process"/>
    <property type="evidence" value="ECO:0007669"/>
    <property type="project" value="InterPro"/>
</dbReference>
<comment type="subunit">
    <text evidence="8">Composed of two chains; the small (or glutamine) chain promotes the hydrolysis of glutamine to ammonia, which is used by the large (or ammonia) chain to synthesize carbamoyl phosphate. Tetramer of heterodimers (alpha,beta)4.</text>
</comment>
<feature type="region of interest" description="CPSase" evidence="8">
    <location>
        <begin position="1"/>
        <end position="183"/>
    </location>
</feature>
<dbReference type="PANTHER" id="PTHR43418:SF7">
    <property type="entry name" value="CARBAMOYL-PHOSPHATE SYNTHASE SMALL CHAIN"/>
    <property type="match status" value="1"/>
</dbReference>
<dbReference type="PRINTS" id="PR00096">
    <property type="entry name" value="GATASE"/>
</dbReference>
<evidence type="ECO:0000256" key="5">
    <source>
        <dbReference type="ARBA" id="ARBA00022840"/>
    </source>
</evidence>
<protein>
    <recommendedName>
        <fullName evidence="8">Carbamoyl phosphate synthase small chain</fullName>
        <ecNumber evidence="8">6.3.5.5</ecNumber>
    </recommendedName>
    <alternativeName>
        <fullName evidence="8">Carbamoyl phosphate synthetase glutamine chain</fullName>
    </alternativeName>
</protein>
<dbReference type="GO" id="GO:0005524">
    <property type="term" value="F:ATP binding"/>
    <property type="evidence" value="ECO:0007669"/>
    <property type="project" value="UniProtKB-UniRule"/>
</dbReference>
<feature type="binding site" evidence="8">
    <location>
        <position position="301"/>
    </location>
    <ligand>
        <name>L-glutamine</name>
        <dbReference type="ChEBI" id="CHEBI:58359"/>
    </ligand>
</feature>
<dbReference type="SUPFAM" id="SSF52021">
    <property type="entry name" value="Carbamoyl phosphate synthetase, small subunit N-terminal domain"/>
    <property type="match status" value="1"/>
</dbReference>
<evidence type="ECO:0000256" key="3">
    <source>
        <dbReference type="ARBA" id="ARBA00022598"/>
    </source>
</evidence>
<feature type="active site" evidence="8">
    <location>
        <position position="341"/>
    </location>
</feature>
<feature type="active site" evidence="8">
    <location>
        <position position="343"/>
    </location>
</feature>
<keyword evidence="8" id="KW-0665">Pyrimidine biosynthesis</keyword>
<comment type="pathway">
    <text evidence="8">Pyrimidine metabolism; UMP biosynthesis via de novo pathway; (S)-dihydroorotate from bicarbonate: step 1/3.</text>
</comment>
<dbReference type="PROSITE" id="PS51273">
    <property type="entry name" value="GATASE_TYPE_1"/>
    <property type="match status" value="1"/>
</dbReference>
<comment type="function">
    <text evidence="8">Small subunit of the glutamine-dependent carbamoyl phosphate synthetase (CPSase). CPSase catalyzes the formation of carbamoyl phosphate from the ammonia moiety of glutamine, carbonate, and phosphate donated by ATP, constituting the first step of 2 biosynthetic pathways, one leading to arginine and/or urea and the other to pyrimidine nucleotides. The small subunit (glutamine amidotransferase) binds and cleaves glutamine to supply the large subunit with the substrate ammonia.</text>
</comment>
<dbReference type="EC" id="6.3.5.5" evidence="8"/>
<comment type="pathway">
    <text evidence="1 8">Amino-acid biosynthesis; L-arginine biosynthesis; carbamoyl phosphate from bicarbonate: step 1/1.</text>
</comment>
<keyword evidence="4 8" id="KW-0547">Nucleotide-binding</keyword>
<dbReference type="GO" id="GO:0006526">
    <property type="term" value="P:L-arginine biosynthetic process"/>
    <property type="evidence" value="ECO:0007669"/>
    <property type="project" value="UniProtKB-UniRule"/>
</dbReference>
<organism evidence="10 11">
    <name type="scientific">Aquicella siphonis</name>
    <dbReference type="NCBI Taxonomy" id="254247"/>
    <lineage>
        <taxon>Bacteria</taxon>
        <taxon>Pseudomonadati</taxon>
        <taxon>Pseudomonadota</taxon>
        <taxon>Gammaproteobacteria</taxon>
        <taxon>Legionellales</taxon>
        <taxon>Coxiellaceae</taxon>
        <taxon>Aquicella</taxon>
    </lineage>
</organism>
<evidence type="ECO:0000256" key="4">
    <source>
        <dbReference type="ARBA" id="ARBA00022741"/>
    </source>
</evidence>
<dbReference type="PRINTS" id="PR00097">
    <property type="entry name" value="ANTSNTHASEII"/>
</dbReference>
<dbReference type="UniPathway" id="UPA00070">
    <property type="reaction ID" value="UER00115"/>
</dbReference>
<dbReference type="Gene3D" id="3.40.50.880">
    <property type="match status" value="1"/>
</dbReference>
<dbReference type="InterPro" id="IPR002474">
    <property type="entry name" value="CarbamoylP_synth_ssu_N"/>
</dbReference>
<dbReference type="AlphaFoldDB" id="A0A5E4PEB7"/>
<dbReference type="Pfam" id="PF00117">
    <property type="entry name" value="GATase"/>
    <property type="match status" value="1"/>
</dbReference>
<sequence>MVQIRTYYKYSMNTMTLTAQLVLKSGEVFYGEVPVHQEHISFGEVVFNTGMVGYVEALTDPSYAGQILVFTYPLIGNYGVSSSQSWESEKIHVRGAVFSELSPYYSNYSSQFSLARWLTDQKIPYMTGVDTRALTKCLRTKGVEPGAIAPMNAKLDHFENFDAINWVEEVSIKEPQYYGSGDKLIIAIDCGMKENILRSLLRYPVRVKRVPFDYDFTHEKFDGVFISNGPGDPVRCQKTITIIRKAMALHKPAFGICLGTQLMALAAGAKTYKLPFGHRSHNQPCLHLMTNRCYLTSQNHGYAVDEASLSSDWRVTFRNLNDQSVAGIEHHSLPFFSVQFHPEAAPGPEDTQWLFQKFFDAICVSSGTPEVS</sequence>
<dbReference type="HAMAP" id="MF_01209">
    <property type="entry name" value="CPSase_S_chain"/>
    <property type="match status" value="1"/>
</dbReference>
<dbReference type="UniPathway" id="UPA00068">
    <property type="reaction ID" value="UER00171"/>
</dbReference>
<feature type="domain" description="Carbamoyl-phosphate synthase small subunit N-terminal" evidence="9">
    <location>
        <begin position="17"/>
        <end position="149"/>
    </location>
</feature>
<name>A0A5E4PEB7_9COXI</name>
<dbReference type="EMBL" id="LR699119">
    <property type="protein sequence ID" value="VVC74763.1"/>
    <property type="molecule type" value="Genomic_DNA"/>
</dbReference>
<feature type="active site" description="Nucleophile" evidence="8">
    <location>
        <position position="257"/>
    </location>
</feature>
<reference evidence="10 11" key="1">
    <citation type="submission" date="2019-08" db="EMBL/GenBank/DDBJ databases">
        <authorList>
            <person name="Guy L."/>
        </authorList>
    </citation>
    <scope>NUCLEOTIDE SEQUENCE [LARGE SCALE GENOMIC DNA]</scope>
    <source>
        <strain evidence="10 11">SGT-108</strain>
    </source>
</reference>
<dbReference type="SUPFAM" id="SSF52317">
    <property type="entry name" value="Class I glutamine amidotransferase-like"/>
    <property type="match status" value="1"/>
</dbReference>
<keyword evidence="5 8" id="KW-0067">ATP-binding</keyword>
<dbReference type="CDD" id="cd01744">
    <property type="entry name" value="GATase1_CPSase"/>
    <property type="match status" value="1"/>
</dbReference>
<keyword evidence="11" id="KW-1185">Reference proteome</keyword>
<dbReference type="NCBIfam" id="NF009475">
    <property type="entry name" value="PRK12838.1"/>
    <property type="match status" value="1"/>
</dbReference>
<evidence type="ECO:0000256" key="2">
    <source>
        <dbReference type="ARBA" id="ARBA00007800"/>
    </source>
</evidence>
<feature type="binding site" evidence="8">
    <location>
        <position position="62"/>
    </location>
    <ligand>
        <name>L-glutamine</name>
        <dbReference type="ChEBI" id="CHEBI:58359"/>
    </ligand>
</feature>
<dbReference type="GO" id="GO:0006207">
    <property type="term" value="P:'de novo' pyrimidine nucleobase biosynthetic process"/>
    <property type="evidence" value="ECO:0007669"/>
    <property type="project" value="InterPro"/>
</dbReference>
<dbReference type="SMART" id="SM01097">
    <property type="entry name" value="CPSase_sm_chain"/>
    <property type="match status" value="1"/>
</dbReference>
<evidence type="ECO:0000256" key="6">
    <source>
        <dbReference type="ARBA" id="ARBA00022962"/>
    </source>
</evidence>
<dbReference type="GO" id="GO:0004088">
    <property type="term" value="F:carbamoyl-phosphate synthase (glutamine-hydrolyzing) activity"/>
    <property type="evidence" value="ECO:0007669"/>
    <property type="project" value="UniProtKB-UniRule"/>
</dbReference>
<keyword evidence="8" id="KW-0028">Amino-acid biosynthesis</keyword>
<evidence type="ECO:0000256" key="8">
    <source>
        <dbReference type="HAMAP-Rule" id="MF_01209"/>
    </source>
</evidence>
<dbReference type="InterPro" id="IPR029062">
    <property type="entry name" value="Class_I_gatase-like"/>
</dbReference>
<dbReference type="Proteomes" id="UP000324194">
    <property type="component" value="Chromosome 1"/>
</dbReference>
<feature type="binding site" evidence="8">
    <location>
        <position position="302"/>
    </location>
    <ligand>
        <name>L-glutamine</name>
        <dbReference type="ChEBI" id="CHEBI:58359"/>
    </ligand>
</feature>
<accession>A0A5E4PEB7</accession>
<dbReference type="Gene3D" id="3.50.30.20">
    <property type="entry name" value="Carbamoyl-phosphate synthase small subunit, N-terminal domain"/>
    <property type="match status" value="1"/>
</dbReference>
<feature type="binding site" evidence="8">
    <location>
        <position position="299"/>
    </location>
    <ligand>
        <name>L-glutamine</name>
        <dbReference type="ChEBI" id="CHEBI:58359"/>
    </ligand>
</feature>
<keyword evidence="8" id="KW-0055">Arginine biosynthesis</keyword>
<feature type="binding site" evidence="8">
    <location>
        <position position="231"/>
    </location>
    <ligand>
        <name>L-glutamine</name>
        <dbReference type="ChEBI" id="CHEBI:58359"/>
    </ligand>
</feature>
<evidence type="ECO:0000256" key="7">
    <source>
        <dbReference type="ARBA" id="ARBA00048816"/>
    </source>
</evidence>
<gene>
    <name evidence="8 10" type="primary">carA</name>
    <name evidence="10" type="ORF">AQUSIP_00350</name>
</gene>
<proteinExistence type="inferred from homology"/>
<evidence type="ECO:0000256" key="1">
    <source>
        <dbReference type="ARBA" id="ARBA00005077"/>
    </source>
</evidence>
<dbReference type="InterPro" id="IPR036480">
    <property type="entry name" value="CarbP_synth_ssu_N_sf"/>
</dbReference>
<feature type="binding site" evidence="8">
    <location>
        <position position="258"/>
    </location>
    <ligand>
        <name>L-glutamine</name>
        <dbReference type="ChEBI" id="CHEBI:58359"/>
    </ligand>
</feature>
<evidence type="ECO:0000313" key="11">
    <source>
        <dbReference type="Proteomes" id="UP000324194"/>
    </source>
</evidence>
<comment type="catalytic activity">
    <reaction evidence="7 8">
        <text>hydrogencarbonate + L-glutamine + 2 ATP + H2O = carbamoyl phosphate + L-glutamate + 2 ADP + phosphate + 2 H(+)</text>
        <dbReference type="Rhea" id="RHEA:18633"/>
        <dbReference type="ChEBI" id="CHEBI:15377"/>
        <dbReference type="ChEBI" id="CHEBI:15378"/>
        <dbReference type="ChEBI" id="CHEBI:17544"/>
        <dbReference type="ChEBI" id="CHEBI:29985"/>
        <dbReference type="ChEBI" id="CHEBI:30616"/>
        <dbReference type="ChEBI" id="CHEBI:43474"/>
        <dbReference type="ChEBI" id="CHEBI:58228"/>
        <dbReference type="ChEBI" id="CHEBI:58359"/>
        <dbReference type="ChEBI" id="CHEBI:456216"/>
        <dbReference type="EC" id="6.3.5.5"/>
    </reaction>
</comment>
<keyword evidence="6 8" id="KW-0315">Glutamine amidotransferase</keyword>
<dbReference type="KEGG" id="asip:AQUSIP_00350"/>
<feature type="binding site" evidence="8">
    <location>
        <position position="229"/>
    </location>
    <ligand>
        <name>L-glutamine</name>
        <dbReference type="ChEBI" id="CHEBI:58359"/>
    </ligand>
</feature>
<evidence type="ECO:0000259" key="9">
    <source>
        <dbReference type="SMART" id="SM01097"/>
    </source>
</evidence>
<dbReference type="PRINTS" id="PR00099">
    <property type="entry name" value="CPSGATASE"/>
</dbReference>
<dbReference type="NCBIfam" id="TIGR01368">
    <property type="entry name" value="CPSaseIIsmall"/>
    <property type="match status" value="1"/>
</dbReference>
<dbReference type="PANTHER" id="PTHR43418">
    <property type="entry name" value="MULTIFUNCTIONAL TRYPTOPHAN BIOSYNTHESIS PROTEIN-RELATED"/>
    <property type="match status" value="1"/>
</dbReference>
<dbReference type="InterPro" id="IPR050472">
    <property type="entry name" value="Anth_synth/Amidotransfase"/>
</dbReference>
<feature type="binding site" evidence="8">
    <location>
        <position position="261"/>
    </location>
    <ligand>
        <name>L-glutamine</name>
        <dbReference type="ChEBI" id="CHEBI:58359"/>
    </ligand>
</feature>
<dbReference type="GO" id="GO:0044205">
    <property type="term" value="P:'de novo' UMP biosynthetic process"/>
    <property type="evidence" value="ECO:0007669"/>
    <property type="project" value="UniProtKB-UniRule"/>
</dbReference>
<dbReference type="InterPro" id="IPR035686">
    <property type="entry name" value="CPSase_GATase1"/>
</dbReference>
<dbReference type="Pfam" id="PF00988">
    <property type="entry name" value="CPSase_sm_chain"/>
    <property type="match status" value="1"/>
</dbReference>
<dbReference type="InterPro" id="IPR017926">
    <property type="entry name" value="GATASE"/>
</dbReference>
<evidence type="ECO:0000313" key="10">
    <source>
        <dbReference type="EMBL" id="VVC74763.1"/>
    </source>
</evidence>